<reference evidence="7 8" key="1">
    <citation type="submission" date="2022-04" db="EMBL/GenBank/DDBJ databases">
        <authorList>
            <person name="Grouzdev D.S."/>
            <person name="Pantiukh K.S."/>
            <person name="Krutkina M.S."/>
        </authorList>
    </citation>
    <scope>NUCLEOTIDE SEQUENCE [LARGE SCALE GENOMIC DNA]</scope>
    <source>
        <strain evidence="7 8">6x-1</strain>
    </source>
</reference>
<evidence type="ECO:0000256" key="4">
    <source>
        <dbReference type="ARBA" id="ARBA00023125"/>
    </source>
</evidence>
<dbReference type="Gene3D" id="1.20.140.160">
    <property type="match status" value="1"/>
</dbReference>
<organism evidence="7 8">
    <name type="scientific">Ancylobacter crimeensis</name>
    <dbReference type="NCBI Taxonomy" id="2579147"/>
    <lineage>
        <taxon>Bacteria</taxon>
        <taxon>Pseudomonadati</taxon>
        <taxon>Pseudomonadota</taxon>
        <taxon>Alphaproteobacteria</taxon>
        <taxon>Hyphomicrobiales</taxon>
        <taxon>Xanthobacteraceae</taxon>
        <taxon>Ancylobacter</taxon>
    </lineage>
</organism>
<sequence>MTDQSVGHHHAGHNPLARAAMAAPLLERSEEQQLAIRWLKSGDKAALHTLIRSHMRLVGAIARRFRNYGLPMADLVQEGHVGLLEAAARFEPDREVRFSTYASWWIRAAIQDYVLRNWSIVRGGTSSGQKALFFNLRRIRARLERAGGAPAEGGHQEVLRSIATSLGVNLEDVARMDARLAGHDISLNMPVGQDENGASERIDQLVADDPLPDEAASLRIDGERRRRWLAAALRDLNEREIRIIRARRLTEEGATLEALGARMGISKERVRQIENRAIEKLRLALAQHVGAPLNAFA</sequence>
<dbReference type="InterPro" id="IPR007630">
    <property type="entry name" value="RNA_pol_sigma70_r4"/>
</dbReference>
<keyword evidence="7" id="KW-0548">Nucleotidyltransferase</keyword>
<dbReference type="PANTHER" id="PTHR30376">
    <property type="entry name" value="SIGMA FACTOR RPOH HEAT SHOCK RELATED"/>
    <property type="match status" value="1"/>
</dbReference>
<dbReference type="NCBIfam" id="NF005143">
    <property type="entry name" value="PRK06596.1"/>
    <property type="match status" value="1"/>
</dbReference>
<dbReference type="EMBL" id="JALKCH010000009">
    <property type="protein sequence ID" value="MCK0198090.1"/>
    <property type="molecule type" value="Genomic_DNA"/>
</dbReference>
<dbReference type="InterPro" id="IPR013325">
    <property type="entry name" value="RNA_pol_sigma_r2"/>
</dbReference>
<evidence type="ECO:0000256" key="5">
    <source>
        <dbReference type="ARBA" id="ARBA00023163"/>
    </source>
</evidence>
<gene>
    <name evidence="7" type="ORF">MWN34_14335</name>
</gene>
<dbReference type="NCBIfam" id="TIGR02937">
    <property type="entry name" value="sigma70-ECF"/>
    <property type="match status" value="1"/>
</dbReference>
<evidence type="ECO:0000256" key="3">
    <source>
        <dbReference type="ARBA" id="ARBA00023082"/>
    </source>
</evidence>
<dbReference type="InterPro" id="IPR014284">
    <property type="entry name" value="RNA_pol_sigma-70_dom"/>
</dbReference>
<keyword evidence="3" id="KW-0731">Sigma factor</keyword>
<evidence type="ECO:0000313" key="8">
    <source>
        <dbReference type="Proteomes" id="UP001203284"/>
    </source>
</evidence>
<comment type="similarity">
    <text evidence="1">Belongs to the sigma-70 factor family.</text>
</comment>
<dbReference type="EC" id="2.7.7.6" evidence="7"/>
<dbReference type="Pfam" id="PF04545">
    <property type="entry name" value="Sigma70_r4"/>
    <property type="match status" value="1"/>
</dbReference>
<dbReference type="Gene3D" id="1.20.120.1810">
    <property type="match status" value="1"/>
</dbReference>
<dbReference type="InterPro" id="IPR050813">
    <property type="entry name" value="Sigma-70_Factor"/>
</dbReference>
<dbReference type="InterPro" id="IPR013324">
    <property type="entry name" value="RNA_pol_sigma_r3/r4-like"/>
</dbReference>
<dbReference type="RefSeq" id="WP_247029991.1">
    <property type="nucleotide sequence ID" value="NZ_JALKCH010000009.1"/>
</dbReference>
<proteinExistence type="inferred from homology"/>
<dbReference type="SUPFAM" id="SSF88946">
    <property type="entry name" value="Sigma2 domain of RNA polymerase sigma factors"/>
    <property type="match status" value="1"/>
</dbReference>
<dbReference type="PROSITE" id="PS00715">
    <property type="entry name" value="SIGMA70_1"/>
    <property type="match status" value="1"/>
</dbReference>
<evidence type="ECO:0000256" key="2">
    <source>
        <dbReference type="ARBA" id="ARBA00023015"/>
    </source>
</evidence>
<evidence type="ECO:0000256" key="1">
    <source>
        <dbReference type="ARBA" id="ARBA00007788"/>
    </source>
</evidence>
<dbReference type="InterPro" id="IPR000943">
    <property type="entry name" value="RNA_pol_sigma70"/>
</dbReference>
<keyword evidence="5" id="KW-0804">Transcription</keyword>
<evidence type="ECO:0000313" key="7">
    <source>
        <dbReference type="EMBL" id="MCK0198090.1"/>
    </source>
</evidence>
<keyword evidence="4" id="KW-0238">DNA-binding</keyword>
<dbReference type="PRINTS" id="PR00046">
    <property type="entry name" value="SIGMA70FCT"/>
</dbReference>
<comment type="caution">
    <text evidence="7">The sequence shown here is derived from an EMBL/GenBank/DDBJ whole genome shotgun (WGS) entry which is preliminary data.</text>
</comment>
<keyword evidence="2" id="KW-0805">Transcription regulation</keyword>
<name>A0ABT0DDP7_9HYPH</name>
<dbReference type="NCBIfam" id="NF005693">
    <property type="entry name" value="PRK07500.1"/>
    <property type="match status" value="1"/>
</dbReference>
<dbReference type="PIRSF" id="PIRSF000770">
    <property type="entry name" value="RNA_pol_sigma-SigE/K"/>
    <property type="match status" value="1"/>
</dbReference>
<dbReference type="Proteomes" id="UP001203284">
    <property type="component" value="Unassembled WGS sequence"/>
</dbReference>
<dbReference type="Pfam" id="PF04542">
    <property type="entry name" value="Sigma70_r2"/>
    <property type="match status" value="1"/>
</dbReference>
<evidence type="ECO:0000259" key="6">
    <source>
        <dbReference type="PROSITE" id="PS00715"/>
    </source>
</evidence>
<keyword evidence="8" id="KW-1185">Reference proteome</keyword>
<accession>A0ABT0DDP7</accession>
<protein>
    <submittedName>
        <fullName evidence="7">RNA polymerase factor sigma-32</fullName>
        <ecNumber evidence="7">2.7.7.6</ecNumber>
    </submittedName>
</protein>
<keyword evidence="7" id="KW-0808">Transferase</keyword>
<dbReference type="PANTHER" id="PTHR30376:SF3">
    <property type="entry name" value="RNA POLYMERASE SIGMA FACTOR RPOH"/>
    <property type="match status" value="1"/>
</dbReference>
<dbReference type="GO" id="GO:0003899">
    <property type="term" value="F:DNA-directed RNA polymerase activity"/>
    <property type="evidence" value="ECO:0007669"/>
    <property type="project" value="UniProtKB-EC"/>
</dbReference>
<dbReference type="SUPFAM" id="SSF88659">
    <property type="entry name" value="Sigma3 and sigma4 domains of RNA polymerase sigma factors"/>
    <property type="match status" value="1"/>
</dbReference>
<feature type="domain" description="RNA polymerase sigma-70" evidence="6">
    <location>
        <begin position="74"/>
        <end position="87"/>
    </location>
</feature>
<dbReference type="InterPro" id="IPR007627">
    <property type="entry name" value="RNA_pol_sigma70_r2"/>
</dbReference>